<dbReference type="AlphaFoldDB" id="K6WR02"/>
<organism evidence="8 9">
    <name type="scientific">Gordonia namibiensis NBRC 108229</name>
    <dbReference type="NCBI Taxonomy" id="1208314"/>
    <lineage>
        <taxon>Bacteria</taxon>
        <taxon>Bacillati</taxon>
        <taxon>Actinomycetota</taxon>
        <taxon>Actinomycetes</taxon>
        <taxon>Mycobacteriales</taxon>
        <taxon>Gordoniaceae</taxon>
        <taxon>Gordonia</taxon>
    </lineage>
</organism>
<accession>K6WR02</accession>
<keyword evidence="9" id="KW-1185">Reference proteome</keyword>
<dbReference type="InterPro" id="IPR007353">
    <property type="entry name" value="DUF421"/>
</dbReference>
<gene>
    <name evidence="8" type="ORF">GONAM_35_00050</name>
</gene>
<comment type="similarity">
    <text evidence="2">Belongs to the UPF0702 family.</text>
</comment>
<feature type="domain" description="YetF C-terminal" evidence="7">
    <location>
        <begin position="93"/>
        <end position="158"/>
    </location>
</feature>
<keyword evidence="5" id="KW-1133">Transmembrane helix</keyword>
<dbReference type="Proteomes" id="UP000035058">
    <property type="component" value="Unassembled WGS sequence"/>
</dbReference>
<evidence type="ECO:0000256" key="5">
    <source>
        <dbReference type="ARBA" id="ARBA00022989"/>
    </source>
</evidence>
<evidence type="ECO:0000256" key="2">
    <source>
        <dbReference type="ARBA" id="ARBA00006448"/>
    </source>
</evidence>
<evidence type="ECO:0000256" key="4">
    <source>
        <dbReference type="ARBA" id="ARBA00022692"/>
    </source>
</evidence>
<evidence type="ECO:0000259" key="7">
    <source>
        <dbReference type="Pfam" id="PF04239"/>
    </source>
</evidence>
<evidence type="ECO:0000313" key="9">
    <source>
        <dbReference type="Proteomes" id="UP000035058"/>
    </source>
</evidence>
<name>K6WR02_9ACTN</name>
<dbReference type="Pfam" id="PF04239">
    <property type="entry name" value="DUF421"/>
    <property type="match status" value="1"/>
</dbReference>
<dbReference type="InterPro" id="IPR023090">
    <property type="entry name" value="UPF0702_alpha/beta_dom_sf"/>
</dbReference>
<keyword evidence="3" id="KW-1003">Cell membrane</keyword>
<evidence type="ECO:0000256" key="6">
    <source>
        <dbReference type="ARBA" id="ARBA00023136"/>
    </source>
</evidence>
<protein>
    <recommendedName>
        <fullName evidence="7">YetF C-terminal domain-containing protein</fullName>
    </recommendedName>
</protein>
<keyword evidence="4" id="KW-0812">Transmembrane</keyword>
<keyword evidence="6" id="KW-0472">Membrane</keyword>
<dbReference type="EMBL" id="BAHE01000035">
    <property type="protein sequence ID" value="GAC01836.1"/>
    <property type="molecule type" value="Genomic_DNA"/>
</dbReference>
<sequence length="165" mass="18090">MNWSSIFGFSVPVEESIVRGTVTFFVVFVLMRVVGQRESGGLGLTDVLLVVLMSEAAAAGLQGSRISSVSDGTILVATVLFWSVSLDALAYRFPRIAGWVKARPRPLIEDGTLNRKVMLREFMTYDEVMSQLRLHGVDELASVERAYVEPNGMISIIRVPGPSPD</sequence>
<reference evidence="8 9" key="1">
    <citation type="submission" date="2012-08" db="EMBL/GenBank/DDBJ databases">
        <title>Whole genome shotgun sequence of Gordonia namibiensis NBRC 108229.</title>
        <authorList>
            <person name="Isaki-Nakamura S."/>
            <person name="Hosoyama A."/>
            <person name="Tsuchikane K."/>
            <person name="Katsumata H."/>
            <person name="Baba S."/>
            <person name="Yamazaki S."/>
            <person name="Fujita N."/>
        </authorList>
    </citation>
    <scope>NUCLEOTIDE SEQUENCE [LARGE SCALE GENOMIC DNA]</scope>
    <source>
        <strain evidence="8 9">NBRC 108229</strain>
    </source>
</reference>
<dbReference type="PANTHER" id="PTHR34582:SF6">
    <property type="entry name" value="UPF0702 TRANSMEMBRANE PROTEIN YCAP"/>
    <property type="match status" value="1"/>
</dbReference>
<dbReference type="RefSeq" id="WP_006867997.1">
    <property type="nucleotide sequence ID" value="NZ_BAHE01000035.1"/>
</dbReference>
<comment type="caution">
    <text evidence="8">The sequence shown here is derived from an EMBL/GenBank/DDBJ whole genome shotgun (WGS) entry which is preliminary data.</text>
</comment>
<evidence type="ECO:0000256" key="1">
    <source>
        <dbReference type="ARBA" id="ARBA00004651"/>
    </source>
</evidence>
<dbReference type="PANTHER" id="PTHR34582">
    <property type="entry name" value="UPF0702 TRANSMEMBRANE PROTEIN YCAP"/>
    <property type="match status" value="1"/>
</dbReference>
<evidence type="ECO:0000256" key="3">
    <source>
        <dbReference type="ARBA" id="ARBA00022475"/>
    </source>
</evidence>
<proteinExistence type="inferred from homology"/>
<evidence type="ECO:0000313" key="8">
    <source>
        <dbReference type="EMBL" id="GAC01836.1"/>
    </source>
</evidence>
<dbReference type="GO" id="GO:0005886">
    <property type="term" value="C:plasma membrane"/>
    <property type="evidence" value="ECO:0007669"/>
    <property type="project" value="UniProtKB-SubCell"/>
</dbReference>
<comment type="subcellular location">
    <subcellularLocation>
        <location evidence="1">Cell membrane</location>
        <topology evidence="1">Multi-pass membrane protein</topology>
    </subcellularLocation>
</comment>
<dbReference type="Gene3D" id="3.30.240.20">
    <property type="entry name" value="bsu07140 like domains"/>
    <property type="match status" value="1"/>
</dbReference>